<gene>
    <name evidence="2" type="ORF">N5D41_00165</name>
</gene>
<accession>A0AA42LJQ2</accession>
<evidence type="ECO:0000259" key="1">
    <source>
        <dbReference type="Pfam" id="PF10547"/>
    </source>
</evidence>
<dbReference type="InterPro" id="IPR018875">
    <property type="entry name" value="Antirepressor_Ant_N"/>
</dbReference>
<proteinExistence type="predicted"/>
<feature type="domain" description="Antirepressor protein ant N-terminal" evidence="1">
    <location>
        <begin position="9"/>
        <end position="120"/>
    </location>
</feature>
<comment type="caution">
    <text evidence="2">The sequence shown here is derived from an EMBL/GenBank/DDBJ whole genome shotgun (WGS) entry which is preliminary data.</text>
</comment>
<organism evidence="2 3">
    <name type="scientific">Ectopseudomonas toyotomiensis</name>
    <dbReference type="NCBI Taxonomy" id="554344"/>
    <lineage>
        <taxon>Bacteria</taxon>
        <taxon>Pseudomonadati</taxon>
        <taxon>Pseudomonadota</taxon>
        <taxon>Gammaproteobacteria</taxon>
        <taxon>Pseudomonadales</taxon>
        <taxon>Pseudomonadaceae</taxon>
        <taxon>Ectopseudomonas</taxon>
    </lineage>
</organism>
<dbReference type="Pfam" id="PF10547">
    <property type="entry name" value="P22_AR_N"/>
    <property type="match status" value="1"/>
</dbReference>
<sequence>MTSVNTIATVDFHGQTLIVITDGDQHLVAMKPICENIGLSWAGQLERIKRDEVLATCVRVIRMQLPGDTQARDNAFLPLDMLNGWLFGIDVTRCRKEIQPVLIQYKRECYAVLAAHWQKREQPQPQVPSLINRRWLIGYDLDGRENVTPVPDDAMVMNRKQMLEYVVDPHSLGVTNEEIYQLAMNALANLKRRLDHQAWMATPAGQRSLFPGMRA</sequence>
<dbReference type="PRINTS" id="PR01994">
    <property type="entry name" value="ANTIREPRESSR"/>
</dbReference>
<dbReference type="Proteomes" id="UP001161137">
    <property type="component" value="Unassembled WGS sequence"/>
</dbReference>
<dbReference type="EMBL" id="JAOCDH010000001">
    <property type="protein sequence ID" value="MDH0699900.1"/>
    <property type="molecule type" value="Genomic_DNA"/>
</dbReference>
<protein>
    <submittedName>
        <fullName evidence="2">Phage antirepressor N-terminal domain-containing protein</fullName>
    </submittedName>
</protein>
<dbReference type="RefSeq" id="WP_196456317.1">
    <property type="nucleotide sequence ID" value="NZ_JACFYY010000001.1"/>
</dbReference>
<dbReference type="AlphaFoldDB" id="A0AA42LJQ2"/>
<name>A0AA42LJQ2_9GAMM</name>
<evidence type="ECO:0000313" key="2">
    <source>
        <dbReference type="EMBL" id="MDH0699900.1"/>
    </source>
</evidence>
<evidence type="ECO:0000313" key="3">
    <source>
        <dbReference type="Proteomes" id="UP001161137"/>
    </source>
</evidence>
<reference evidence="2" key="1">
    <citation type="submission" date="2022-09" db="EMBL/GenBank/DDBJ databases">
        <title>Intensive care unit water sources are persistently colonized with multi-drug resistant bacteria and are the site of extensive horizontal gene transfer of antibiotic resistance genes.</title>
        <authorList>
            <person name="Diorio-Toth L."/>
        </authorList>
    </citation>
    <scope>NUCLEOTIDE SEQUENCE</scope>
    <source>
        <strain evidence="2">GD03863</strain>
    </source>
</reference>